<keyword evidence="6 10" id="KW-1133">Transmembrane helix</keyword>
<evidence type="ECO:0000256" key="4">
    <source>
        <dbReference type="ARBA" id="ARBA00022692"/>
    </source>
</evidence>
<feature type="domain" description="CNNM transmembrane" evidence="13">
    <location>
        <begin position="15"/>
        <end position="203"/>
    </location>
</feature>
<evidence type="ECO:0000256" key="10">
    <source>
        <dbReference type="PROSITE-ProRule" id="PRU01193"/>
    </source>
</evidence>
<dbReference type="HOGENOM" id="CLU_015237_4_1_10"/>
<comment type="subcellular location">
    <subcellularLocation>
        <location evidence="1">Cell membrane</location>
        <topology evidence="1">Multi-pass membrane protein</topology>
    </subcellularLocation>
</comment>
<evidence type="ECO:0000256" key="5">
    <source>
        <dbReference type="ARBA" id="ARBA00022737"/>
    </source>
</evidence>
<proteinExistence type="inferred from homology"/>
<dbReference type="EMBL" id="AP014548">
    <property type="protein sequence ID" value="BAO54701.1"/>
    <property type="molecule type" value="Genomic_DNA"/>
</dbReference>
<dbReference type="PROSITE" id="PS51371">
    <property type="entry name" value="CBS"/>
    <property type="match status" value="2"/>
</dbReference>
<feature type="domain" description="CBS" evidence="12">
    <location>
        <begin position="284"/>
        <end position="341"/>
    </location>
</feature>
<comment type="similarity">
    <text evidence="2">Belongs to the UPF0053 family.</text>
</comment>
<dbReference type="Gene3D" id="3.30.465.10">
    <property type="match status" value="1"/>
</dbReference>
<dbReference type="AlphaFoldDB" id="W8VZJ8"/>
<dbReference type="PANTHER" id="PTHR22777">
    <property type="entry name" value="HEMOLYSIN-RELATED"/>
    <property type="match status" value="1"/>
</dbReference>
<feature type="transmembrane region" description="Helical" evidence="11">
    <location>
        <begin position="74"/>
        <end position="96"/>
    </location>
</feature>
<dbReference type="InterPro" id="IPR044751">
    <property type="entry name" value="Ion_transp-like_CBS"/>
</dbReference>
<accession>W8VZJ8</accession>
<evidence type="ECO:0000256" key="11">
    <source>
        <dbReference type="SAM" id="Phobius"/>
    </source>
</evidence>
<dbReference type="InterPro" id="IPR002550">
    <property type="entry name" value="CNNM"/>
</dbReference>
<sequence>MDPDPLPLVQLLMITQPEQLIYLIVFVILLLFSALISGAEVALFSLSNTELEEQDVKFPRREIVAKLLDRPKKLLATILIANNAINITSVLIFSILAEVWFSGLENEVLRFVIEVGAVTFLILLFGEIFPKVYANRNPIGFANFMAVPLNVLDKLFSFMSLPMRYVTLQIQDRLGSKKSNITVSQLSQALELTDENDTTDEEQQLLQGIVSFGNTDTKNVMRNRTDVFALDENLNFKEIVPRVISNGYSRIPVFKESVDNITGVLYVKDLLPYIDRKNFEWTKLLREAYFVPENKKLDDLLQDFQEQKKHLAIVVDEYGGTSGLITLEDIIEEIVGDISDEFDDENLIYSKLDDRNFIFEGKTSIKDFYRIVDFEDETIAIFENAKGESETIAGFLLEQTGHFPRKLDKIIFEGFTFVIESMDKKRIKQIKCTTP</sequence>
<dbReference type="InterPro" id="IPR016169">
    <property type="entry name" value="FAD-bd_PCMH_sub2"/>
</dbReference>
<evidence type="ECO:0000256" key="7">
    <source>
        <dbReference type="ARBA" id="ARBA00023122"/>
    </source>
</evidence>
<keyword evidence="7 9" id="KW-0129">CBS domain</keyword>
<feature type="transmembrane region" description="Helical" evidence="11">
    <location>
        <begin position="108"/>
        <end position="129"/>
    </location>
</feature>
<gene>
    <name evidence="14" type="ORF">NMS_0692</name>
</gene>
<dbReference type="InterPro" id="IPR019862">
    <property type="entry name" value="Motility-assoc_prot_GldE"/>
</dbReference>
<dbReference type="Pfam" id="PF03471">
    <property type="entry name" value="CorC_HlyC"/>
    <property type="match status" value="1"/>
</dbReference>
<dbReference type="GO" id="GO:0005886">
    <property type="term" value="C:plasma membrane"/>
    <property type="evidence" value="ECO:0007669"/>
    <property type="project" value="UniProtKB-SubCell"/>
</dbReference>
<evidence type="ECO:0000256" key="3">
    <source>
        <dbReference type="ARBA" id="ARBA00022475"/>
    </source>
</evidence>
<dbReference type="PANTHER" id="PTHR22777:SF32">
    <property type="entry name" value="UPF0053 INNER MEMBRANE PROTEIN YFJD"/>
    <property type="match status" value="1"/>
</dbReference>
<feature type="transmembrane region" description="Helical" evidence="11">
    <location>
        <begin position="20"/>
        <end position="44"/>
    </location>
</feature>
<evidence type="ECO:0000256" key="9">
    <source>
        <dbReference type="PROSITE-ProRule" id="PRU00703"/>
    </source>
</evidence>
<dbReference type="Pfam" id="PF01595">
    <property type="entry name" value="CNNM"/>
    <property type="match status" value="1"/>
</dbReference>
<dbReference type="InterPro" id="IPR005170">
    <property type="entry name" value="Transptr-assoc_dom"/>
</dbReference>
<evidence type="ECO:0000313" key="14">
    <source>
        <dbReference type="EMBL" id="BAO54701.1"/>
    </source>
</evidence>
<keyword evidence="8 10" id="KW-0472">Membrane</keyword>
<dbReference type="InterPro" id="IPR046342">
    <property type="entry name" value="CBS_dom_sf"/>
</dbReference>
<dbReference type="Pfam" id="PF00571">
    <property type="entry name" value="CBS"/>
    <property type="match status" value="2"/>
</dbReference>
<protein>
    <submittedName>
        <fullName evidence="14">Hemolysins and related proteins containing CBS domains</fullName>
    </submittedName>
</protein>
<evidence type="ECO:0000256" key="2">
    <source>
        <dbReference type="ARBA" id="ARBA00006337"/>
    </source>
</evidence>
<keyword evidence="5" id="KW-0677">Repeat</keyword>
<dbReference type="STRING" id="1454201.NMS_0692"/>
<dbReference type="PROSITE" id="PS51846">
    <property type="entry name" value="CNNM"/>
    <property type="match status" value="1"/>
</dbReference>
<name>W8VZJ8_9FLAO</name>
<dbReference type="SUPFAM" id="SSF56176">
    <property type="entry name" value="FAD-binding/transporter-associated domain-like"/>
    <property type="match status" value="1"/>
</dbReference>
<dbReference type="Proteomes" id="UP000031760">
    <property type="component" value="Chromosome"/>
</dbReference>
<evidence type="ECO:0000313" key="15">
    <source>
        <dbReference type="Proteomes" id="UP000031760"/>
    </source>
</evidence>
<dbReference type="CDD" id="cd04590">
    <property type="entry name" value="CBS_pair_CorC_HlyC_assoc"/>
    <property type="match status" value="1"/>
</dbReference>
<keyword evidence="4 10" id="KW-0812">Transmembrane</keyword>
<dbReference type="KEGG" id="nmf:NMS_0692"/>
<organism evidence="14 15">
    <name type="scientific">Nonlabens marinus S1-08</name>
    <dbReference type="NCBI Taxonomy" id="1454201"/>
    <lineage>
        <taxon>Bacteria</taxon>
        <taxon>Pseudomonadati</taxon>
        <taxon>Bacteroidota</taxon>
        <taxon>Flavobacteriia</taxon>
        <taxon>Flavobacteriales</taxon>
        <taxon>Flavobacteriaceae</taxon>
        <taxon>Nonlabens</taxon>
    </lineage>
</organism>
<dbReference type="InterPro" id="IPR000644">
    <property type="entry name" value="CBS_dom"/>
</dbReference>
<dbReference type="SMART" id="SM01091">
    <property type="entry name" value="CorC_HlyC"/>
    <property type="match status" value="1"/>
</dbReference>
<dbReference type="SUPFAM" id="SSF54631">
    <property type="entry name" value="CBS-domain pair"/>
    <property type="match status" value="1"/>
</dbReference>
<dbReference type="InterPro" id="IPR036318">
    <property type="entry name" value="FAD-bd_PCMH-like_sf"/>
</dbReference>
<evidence type="ECO:0000259" key="13">
    <source>
        <dbReference type="PROSITE" id="PS51846"/>
    </source>
</evidence>
<dbReference type="GO" id="GO:0050660">
    <property type="term" value="F:flavin adenine dinucleotide binding"/>
    <property type="evidence" value="ECO:0007669"/>
    <property type="project" value="InterPro"/>
</dbReference>
<dbReference type="RefSeq" id="WP_041495412.1">
    <property type="nucleotide sequence ID" value="NZ_AP014548.1"/>
</dbReference>
<dbReference type="FunFam" id="3.10.580.10:FF:000002">
    <property type="entry name" value="Magnesium/cobalt efflux protein CorC"/>
    <property type="match status" value="1"/>
</dbReference>
<evidence type="ECO:0000256" key="1">
    <source>
        <dbReference type="ARBA" id="ARBA00004651"/>
    </source>
</evidence>
<dbReference type="Gene3D" id="3.10.580.10">
    <property type="entry name" value="CBS-domain"/>
    <property type="match status" value="1"/>
</dbReference>
<evidence type="ECO:0000259" key="12">
    <source>
        <dbReference type="PROSITE" id="PS51371"/>
    </source>
</evidence>
<keyword evidence="15" id="KW-1185">Reference proteome</keyword>
<feature type="domain" description="CBS" evidence="12">
    <location>
        <begin position="221"/>
        <end position="280"/>
    </location>
</feature>
<evidence type="ECO:0000256" key="8">
    <source>
        <dbReference type="ARBA" id="ARBA00023136"/>
    </source>
</evidence>
<evidence type="ECO:0000256" key="6">
    <source>
        <dbReference type="ARBA" id="ARBA00022989"/>
    </source>
</evidence>
<dbReference type="NCBIfam" id="TIGR03520">
    <property type="entry name" value="GldE"/>
    <property type="match status" value="1"/>
</dbReference>
<reference evidence="14 15" key="1">
    <citation type="journal article" date="2014" name="Proc. Natl. Acad. Sci. U.S.A.">
        <title>Functional characterization of flavobacteria rhodopsins reveals a unique class of light-driven chloride pump in bacteria.</title>
        <authorList>
            <person name="Yoshizawa S."/>
            <person name="Kumagai Y."/>
            <person name="Kim H."/>
            <person name="Ogura Y."/>
            <person name="Hayashi T."/>
            <person name="Iwasaki W."/>
            <person name="DeLong E.F."/>
            <person name="Kogure K."/>
        </authorList>
    </citation>
    <scope>NUCLEOTIDE SEQUENCE [LARGE SCALE GENOMIC DNA]</scope>
    <source>
        <strain evidence="14 15">S1-08</strain>
    </source>
</reference>
<keyword evidence="3" id="KW-1003">Cell membrane</keyword>